<evidence type="ECO:0000259" key="2">
    <source>
        <dbReference type="PROSITE" id="PS51826"/>
    </source>
</evidence>
<accession>A0ABY7CIP2</accession>
<dbReference type="RefSeq" id="XP_053020510.1">
    <property type="nucleotide sequence ID" value="XM_053169299.1"/>
</dbReference>
<dbReference type="PROSITE" id="PS51826">
    <property type="entry name" value="PSBD"/>
    <property type="match status" value="1"/>
</dbReference>
<keyword evidence="4" id="KW-1185">Reference proteome</keyword>
<dbReference type="EMBL" id="CP110425">
    <property type="protein sequence ID" value="WAQ84955.1"/>
    <property type="molecule type" value="Genomic_DNA"/>
</dbReference>
<sequence length="190" mass="20123">MLGHSPCRLLRTAITPIHSKFFTSSASSAASAPAQILKSALPLSPAVSRILHELGVKDATKIKGTGLRGRLTKGDVLTHFKKASSPSGTAQKMIQADADARLAERSMLGSSATSKPTEAQELPSLDASAIRLLITEGLSALTHRSSTSFTASSFDCLLDEYPLPASAARSSRPDPTSLRQPIDKYFEGFV</sequence>
<protein>
    <recommendedName>
        <fullName evidence="2">Peripheral subunit-binding (PSBD) domain-containing protein</fullName>
    </recommendedName>
</protein>
<dbReference type="Pfam" id="PF02817">
    <property type="entry name" value="E3_binding"/>
    <property type="match status" value="1"/>
</dbReference>
<name>A0ABY7CIP2_9BASI</name>
<evidence type="ECO:0000313" key="4">
    <source>
        <dbReference type="Proteomes" id="UP001164743"/>
    </source>
</evidence>
<evidence type="ECO:0000256" key="1">
    <source>
        <dbReference type="ARBA" id="ARBA00007317"/>
    </source>
</evidence>
<dbReference type="SUPFAM" id="SSF47005">
    <property type="entry name" value="Peripheral subunit-binding domain of 2-oxo acid dehydrogenase complex"/>
    <property type="match status" value="1"/>
</dbReference>
<evidence type="ECO:0000313" key="3">
    <source>
        <dbReference type="EMBL" id="WAQ84955.1"/>
    </source>
</evidence>
<proteinExistence type="inferred from homology"/>
<reference evidence="3" key="1">
    <citation type="submission" date="2022-10" db="EMBL/GenBank/DDBJ databases">
        <title>Puccinia triticina Genome sequencing and assembly.</title>
        <authorList>
            <person name="Li C."/>
        </authorList>
    </citation>
    <scope>NUCLEOTIDE SEQUENCE</scope>
    <source>
        <strain evidence="3">Pt15</strain>
    </source>
</reference>
<dbReference type="Proteomes" id="UP001164743">
    <property type="component" value="Chromosome 5A"/>
</dbReference>
<dbReference type="Gene3D" id="4.10.320.10">
    <property type="entry name" value="E3-binding domain"/>
    <property type="match status" value="1"/>
</dbReference>
<gene>
    <name evidence="3" type="ORF">PtA15_5A528</name>
</gene>
<feature type="domain" description="Peripheral subunit-binding (PSBD)" evidence="2">
    <location>
        <begin position="42"/>
        <end position="80"/>
    </location>
</feature>
<organism evidence="3 4">
    <name type="scientific">Puccinia triticina</name>
    <dbReference type="NCBI Taxonomy" id="208348"/>
    <lineage>
        <taxon>Eukaryota</taxon>
        <taxon>Fungi</taxon>
        <taxon>Dikarya</taxon>
        <taxon>Basidiomycota</taxon>
        <taxon>Pucciniomycotina</taxon>
        <taxon>Pucciniomycetes</taxon>
        <taxon>Pucciniales</taxon>
        <taxon>Pucciniaceae</taxon>
        <taxon>Puccinia</taxon>
    </lineage>
</organism>
<dbReference type="InterPro" id="IPR004167">
    <property type="entry name" value="PSBD"/>
</dbReference>
<dbReference type="InterPro" id="IPR036625">
    <property type="entry name" value="E3-bd_dom_sf"/>
</dbReference>
<dbReference type="GeneID" id="77810194"/>
<comment type="similarity">
    <text evidence="1">Belongs to the 2-oxoacid dehydrogenase family.</text>
</comment>